<keyword evidence="1" id="KW-0812">Transmembrane</keyword>
<feature type="transmembrane region" description="Helical" evidence="1">
    <location>
        <begin position="46"/>
        <end position="72"/>
    </location>
</feature>
<proteinExistence type="predicted"/>
<dbReference type="KEGG" id="vg:16193683"/>
<evidence type="ECO:0000313" key="2">
    <source>
        <dbReference type="EMBL" id="AGM11791.1"/>
    </source>
</evidence>
<feature type="transmembrane region" description="Helical" evidence="1">
    <location>
        <begin position="21"/>
        <end position="40"/>
    </location>
</feature>
<gene>
    <name evidence="2" type="primary">17</name>
    <name evidence="2" type="ORF">HCTV2_17</name>
</gene>
<dbReference type="EMBL" id="KC292028">
    <property type="protein sequence ID" value="AGM11791.1"/>
    <property type="molecule type" value="Genomic_DNA"/>
</dbReference>
<dbReference type="GeneID" id="16193683"/>
<keyword evidence="1" id="KW-1133">Transmembrane helix</keyword>
<sequence length="108" mass="11899">MMAGRDVTPDDVPPLADLVGLLGLLLVLGGALMVALRLAYLAWQTWAWWSGLVFLGAGVALFLLAAVGTWAYTTGIPAVRGRWHQWRLERERQARQREQEQAAQEGGD</sequence>
<name>R4THK6_9CAUD</name>
<evidence type="ECO:0000313" key="3">
    <source>
        <dbReference type="Proteomes" id="UP000204143"/>
    </source>
</evidence>
<keyword evidence="1" id="KW-0472">Membrane</keyword>
<accession>R4THK6</accession>
<evidence type="ECO:0000256" key="1">
    <source>
        <dbReference type="SAM" id="Phobius"/>
    </source>
</evidence>
<organism evidence="2 3">
    <name type="scientific">Haloarcula californiae tailed virus 2</name>
    <dbReference type="NCBI Taxonomy" id="1273747"/>
    <lineage>
        <taxon>Viruses</taxon>
        <taxon>Duplodnaviria</taxon>
        <taxon>Heunggongvirae</taxon>
        <taxon>Uroviricota</taxon>
        <taxon>Caudoviricetes</taxon>
        <taxon>Saparoviridae</taxon>
        <taxon>Samsavirus</taxon>
        <taxon>Samsavirus crystalli</taxon>
        <taxon>Samsavirus HCTV2</taxon>
    </lineage>
</organism>
<keyword evidence="3" id="KW-1185">Reference proteome</keyword>
<protein>
    <recommendedName>
        <fullName evidence="4">Transmembrane protein</fullName>
    </recommendedName>
</protein>
<dbReference type="RefSeq" id="YP_008058379.1">
    <property type="nucleotide sequence ID" value="NC_021319.1"/>
</dbReference>
<dbReference type="Proteomes" id="UP000204143">
    <property type="component" value="Segment"/>
</dbReference>
<evidence type="ECO:0008006" key="4">
    <source>
        <dbReference type="Google" id="ProtNLM"/>
    </source>
</evidence>
<reference evidence="2 3" key="1">
    <citation type="submission" date="2012-12" db="EMBL/GenBank/DDBJ databases">
        <authorList>
            <person name="Sencilo A."/>
            <person name="Jacobs-Sera D."/>
            <person name="Russell D.A."/>
            <person name="Ko C."/>
            <person name="Bowman C.A."/>
            <person name="Atanasova N."/>
            <person name="Osterlund E."/>
            <person name="Oksanen H.M."/>
            <person name="Bamford D.H."/>
            <person name="Hatfull G.F."/>
            <person name="Roine E."/>
            <person name="Hendrix R.W."/>
        </authorList>
    </citation>
    <scope>NUCLEOTIDE SEQUENCE [LARGE SCALE GENOMIC DNA]</scope>
</reference>